<evidence type="ECO:0000256" key="1">
    <source>
        <dbReference type="ARBA" id="ARBA00004141"/>
    </source>
</evidence>
<evidence type="ECO:0000259" key="6">
    <source>
        <dbReference type="PROSITE" id="PS50850"/>
    </source>
</evidence>
<dbReference type="InterPro" id="IPR005829">
    <property type="entry name" value="Sugar_transporter_CS"/>
</dbReference>
<evidence type="ECO:0000256" key="2">
    <source>
        <dbReference type="ARBA" id="ARBA00022692"/>
    </source>
</evidence>
<sequence length="138" mass="14822">MAKQQSTWSSNNDPADPYNWPSHRKTIIGTIFSFGQLIPIMSASMIAAALGDIAHDLKIGASTAQITLSSYFLGMAFAPFLIAAMSEMYGRKRVWMACNAWYILWNALCPAGNSAPLMIIGRFMTGAGASVGVTVSLP</sequence>
<dbReference type="InterPro" id="IPR011701">
    <property type="entry name" value="MFS"/>
</dbReference>
<feature type="transmembrane region" description="Helical" evidence="5">
    <location>
        <begin position="68"/>
        <end position="86"/>
    </location>
</feature>
<feature type="transmembrane region" description="Helical" evidence="5">
    <location>
        <begin position="27"/>
        <end position="48"/>
    </location>
</feature>
<dbReference type="PROSITE" id="PS50850">
    <property type="entry name" value="MFS"/>
    <property type="match status" value="1"/>
</dbReference>
<organism evidence="7 8">
    <name type="scientific">Didymella pomorum</name>
    <dbReference type="NCBI Taxonomy" id="749634"/>
    <lineage>
        <taxon>Eukaryota</taxon>
        <taxon>Fungi</taxon>
        <taxon>Dikarya</taxon>
        <taxon>Ascomycota</taxon>
        <taxon>Pezizomycotina</taxon>
        <taxon>Dothideomycetes</taxon>
        <taxon>Pleosporomycetidae</taxon>
        <taxon>Pleosporales</taxon>
        <taxon>Pleosporineae</taxon>
        <taxon>Didymellaceae</taxon>
        <taxon>Didymella</taxon>
    </lineage>
</organism>
<dbReference type="PANTHER" id="PTHR23502:SF60">
    <property type="entry name" value="MAJOR FACILITATOR SUPERFAMILY (MFS) PROFILE DOMAIN-CONTAINING PROTEIN-RELATED"/>
    <property type="match status" value="1"/>
</dbReference>
<evidence type="ECO:0000256" key="3">
    <source>
        <dbReference type="ARBA" id="ARBA00022989"/>
    </source>
</evidence>
<dbReference type="GO" id="GO:0140115">
    <property type="term" value="P:export across plasma membrane"/>
    <property type="evidence" value="ECO:0007669"/>
    <property type="project" value="UniProtKB-ARBA"/>
</dbReference>
<feature type="domain" description="Major facilitator superfamily (MFS) profile" evidence="6">
    <location>
        <begin position="28"/>
        <end position="138"/>
    </location>
</feature>
<dbReference type="GO" id="GO:0022857">
    <property type="term" value="F:transmembrane transporter activity"/>
    <property type="evidence" value="ECO:0007669"/>
    <property type="project" value="InterPro"/>
</dbReference>
<protein>
    <recommendedName>
        <fullName evidence="6">Major facilitator superfamily (MFS) profile domain-containing protein</fullName>
    </recommendedName>
</protein>
<evidence type="ECO:0000256" key="4">
    <source>
        <dbReference type="ARBA" id="ARBA00023136"/>
    </source>
</evidence>
<comment type="subcellular location">
    <subcellularLocation>
        <location evidence="1">Membrane</location>
        <topology evidence="1">Multi-pass membrane protein</topology>
    </subcellularLocation>
</comment>
<dbReference type="AlphaFoldDB" id="A0A9W8ZFL5"/>
<dbReference type="GO" id="GO:0042908">
    <property type="term" value="P:xenobiotic transport"/>
    <property type="evidence" value="ECO:0007669"/>
    <property type="project" value="UniProtKB-ARBA"/>
</dbReference>
<dbReference type="GO" id="GO:0016020">
    <property type="term" value="C:membrane"/>
    <property type="evidence" value="ECO:0007669"/>
    <property type="project" value="UniProtKB-SubCell"/>
</dbReference>
<dbReference type="InterPro" id="IPR036259">
    <property type="entry name" value="MFS_trans_sf"/>
</dbReference>
<dbReference type="PROSITE" id="PS00216">
    <property type="entry name" value="SUGAR_TRANSPORT_1"/>
    <property type="match status" value="1"/>
</dbReference>
<evidence type="ECO:0000256" key="5">
    <source>
        <dbReference type="SAM" id="Phobius"/>
    </source>
</evidence>
<dbReference type="OrthoDB" id="6770063at2759"/>
<gene>
    <name evidence="7" type="ORF">N0V91_005982</name>
</gene>
<keyword evidence="4 5" id="KW-0472">Membrane</keyword>
<dbReference type="SUPFAM" id="SSF103473">
    <property type="entry name" value="MFS general substrate transporter"/>
    <property type="match status" value="1"/>
</dbReference>
<dbReference type="Pfam" id="PF07690">
    <property type="entry name" value="MFS_1"/>
    <property type="match status" value="1"/>
</dbReference>
<accession>A0A9W8ZFL5</accession>
<name>A0A9W8ZFL5_9PLEO</name>
<dbReference type="PANTHER" id="PTHR23502">
    <property type="entry name" value="MAJOR FACILITATOR SUPERFAMILY"/>
    <property type="match status" value="1"/>
</dbReference>
<keyword evidence="2 5" id="KW-0812">Transmembrane</keyword>
<evidence type="ECO:0000313" key="7">
    <source>
        <dbReference type="EMBL" id="KAJ4404288.1"/>
    </source>
</evidence>
<reference evidence="7" key="1">
    <citation type="submission" date="2022-10" db="EMBL/GenBank/DDBJ databases">
        <title>Tapping the CABI collections for fungal endophytes: first genome assemblies for Collariella, Neodidymelliopsis, Ascochyta clinopodiicola, Didymella pomorum, Didymosphaeria variabile, Neocosmospora piperis and Neocucurbitaria cava.</title>
        <authorList>
            <person name="Hill R."/>
        </authorList>
    </citation>
    <scope>NUCLEOTIDE SEQUENCE</scope>
    <source>
        <strain evidence="7">IMI 355091</strain>
    </source>
</reference>
<keyword evidence="8" id="KW-1185">Reference proteome</keyword>
<proteinExistence type="predicted"/>
<dbReference type="EMBL" id="JAPEVA010000044">
    <property type="protein sequence ID" value="KAJ4404288.1"/>
    <property type="molecule type" value="Genomic_DNA"/>
</dbReference>
<evidence type="ECO:0000313" key="8">
    <source>
        <dbReference type="Proteomes" id="UP001140510"/>
    </source>
</evidence>
<keyword evidence="3 5" id="KW-1133">Transmembrane helix</keyword>
<dbReference type="Proteomes" id="UP001140510">
    <property type="component" value="Unassembled WGS sequence"/>
</dbReference>
<dbReference type="Gene3D" id="1.20.1720.10">
    <property type="entry name" value="Multidrug resistance protein D"/>
    <property type="match status" value="1"/>
</dbReference>
<dbReference type="InterPro" id="IPR020846">
    <property type="entry name" value="MFS_dom"/>
</dbReference>
<comment type="caution">
    <text evidence="7">The sequence shown here is derived from an EMBL/GenBank/DDBJ whole genome shotgun (WGS) entry which is preliminary data.</text>
</comment>